<evidence type="ECO:0000313" key="8">
    <source>
        <dbReference type="Proteomes" id="UP000284676"/>
    </source>
</evidence>
<dbReference type="Gene3D" id="3.40.50.150">
    <property type="entry name" value="Vaccinia Virus protein VP39"/>
    <property type="match status" value="1"/>
</dbReference>
<evidence type="ECO:0000256" key="2">
    <source>
        <dbReference type="ARBA" id="ARBA00022679"/>
    </source>
</evidence>
<name>A0A414Q296_FUSMR</name>
<dbReference type="Gene3D" id="2.40.50.140">
    <property type="entry name" value="Nucleic acid-binding proteins"/>
    <property type="match status" value="1"/>
</dbReference>
<comment type="similarity">
    <text evidence="4">Belongs to the class I-like SAM-binding methyltransferase superfamily. RNA M5U methyltransferase family.</text>
</comment>
<dbReference type="PANTHER" id="PTHR11061">
    <property type="entry name" value="RNA M5U METHYLTRANSFERASE"/>
    <property type="match status" value="1"/>
</dbReference>
<dbReference type="InterPro" id="IPR002792">
    <property type="entry name" value="TRAM_dom"/>
</dbReference>
<dbReference type="EC" id="2.1.1.190" evidence="7"/>
<dbReference type="EMBL" id="QRHL01000001">
    <property type="protein sequence ID" value="RHF74918.1"/>
    <property type="molecule type" value="Genomic_DNA"/>
</dbReference>
<dbReference type="InterPro" id="IPR010280">
    <property type="entry name" value="U5_MeTrfase_fam"/>
</dbReference>
<feature type="active site" description="Nucleophile" evidence="4">
    <location>
        <position position="408"/>
    </location>
</feature>
<dbReference type="PROSITE" id="PS50926">
    <property type="entry name" value="TRAM"/>
    <property type="match status" value="1"/>
</dbReference>
<feature type="domain" description="TRAM" evidence="6">
    <location>
        <begin position="1"/>
        <end position="59"/>
    </location>
</feature>
<evidence type="ECO:0000259" key="6">
    <source>
        <dbReference type="PROSITE" id="PS50926"/>
    </source>
</evidence>
<accession>A0A414Q296</accession>
<dbReference type="PANTHER" id="PTHR11061:SF30">
    <property type="entry name" value="TRNA (URACIL(54)-C(5))-METHYLTRANSFERASE"/>
    <property type="match status" value="1"/>
</dbReference>
<reference evidence="7 8" key="1">
    <citation type="submission" date="2018-08" db="EMBL/GenBank/DDBJ databases">
        <title>A genome reference for cultivated species of the human gut microbiota.</title>
        <authorList>
            <person name="Zou Y."/>
            <person name="Xue W."/>
            <person name="Luo G."/>
        </authorList>
    </citation>
    <scope>NUCLEOTIDE SEQUENCE [LARGE SCALE GENOMIC DNA]</scope>
    <source>
        <strain evidence="7 8">AM25-1</strain>
    </source>
</reference>
<evidence type="ECO:0000256" key="4">
    <source>
        <dbReference type="PROSITE-ProRule" id="PRU01024"/>
    </source>
</evidence>
<dbReference type="SUPFAM" id="SSF53335">
    <property type="entry name" value="S-adenosyl-L-methionine-dependent methyltransferases"/>
    <property type="match status" value="1"/>
</dbReference>
<dbReference type="FunFam" id="2.40.50.1070:FF:000003">
    <property type="entry name" value="23S rRNA (Uracil-5-)-methyltransferase RumA"/>
    <property type="match status" value="1"/>
</dbReference>
<organism evidence="7 8">
    <name type="scientific">Fusobacterium mortiferum</name>
    <dbReference type="NCBI Taxonomy" id="850"/>
    <lineage>
        <taxon>Bacteria</taxon>
        <taxon>Fusobacteriati</taxon>
        <taxon>Fusobacteriota</taxon>
        <taxon>Fusobacteriia</taxon>
        <taxon>Fusobacteriales</taxon>
        <taxon>Fusobacteriaceae</taxon>
        <taxon>Fusobacterium</taxon>
    </lineage>
</organism>
<protein>
    <submittedName>
        <fullName evidence="7">23S rRNA (Uracil(1939)-C(5))-methyltransferase RlmD</fullName>
        <ecNumber evidence="7">2.1.1.190</ecNumber>
    </submittedName>
</protein>
<feature type="binding site" evidence="4">
    <location>
        <position position="283"/>
    </location>
    <ligand>
        <name>S-adenosyl-L-methionine</name>
        <dbReference type="ChEBI" id="CHEBI:59789"/>
    </ligand>
</feature>
<sequence length="450" mass="51330">MVKKDEIIEIKIEKIVNGGEGLGYYNDFAIFVPMSVPNDILKIKIISVKKTYARGLIEEIISAGEERVEDITKISFEDFQGCDFGMLKYEAQLKYKKAMVEDVMKKIGKLDILVKDVIGSEDPYHYRNKIIEPFSKYNGEIITGFFKRKSHDIFQVEENILNSRLGNEIIRELKKILNREKVSVYDEKEHGGKLRHIMVRTNSKGEAMVVLIINATKVEKRYKDILMELKNKITSIKSIYISLNNKRTNFALGEKNIFIWGEKGIKEEIDGINFNISPKSFFQINLPQTKKLYSTAINYFPNIENKYIVDAYSGTGTIAMMLSKKAEKVYAIELVESATLDGMKTARENGIENIEFINGAVEDKMLELINAGKRVDAIIFDPPRKGIEEKSLIKTAESGIKEIVYISCNPSTFARDAEILSRLGYKIDEVQPVDMFPGTSHTEVVGRFYK</sequence>
<dbReference type="PROSITE" id="PS51687">
    <property type="entry name" value="SAM_MT_RNA_M5U"/>
    <property type="match status" value="1"/>
</dbReference>
<feature type="binding site" evidence="4">
    <location>
        <position position="381"/>
    </location>
    <ligand>
        <name>S-adenosyl-L-methionine</name>
        <dbReference type="ChEBI" id="CHEBI:59789"/>
    </ligand>
</feature>
<feature type="binding site" evidence="4">
    <location>
        <position position="312"/>
    </location>
    <ligand>
        <name>S-adenosyl-L-methionine</name>
        <dbReference type="ChEBI" id="CHEBI:59789"/>
    </ligand>
</feature>
<dbReference type="PROSITE" id="PS01230">
    <property type="entry name" value="TRMA_1"/>
    <property type="match status" value="1"/>
</dbReference>
<feature type="binding site" evidence="4">
    <location>
        <position position="333"/>
    </location>
    <ligand>
        <name>S-adenosyl-L-methionine</name>
        <dbReference type="ChEBI" id="CHEBI:59789"/>
    </ligand>
</feature>
<keyword evidence="2 4" id="KW-0808">Transferase</keyword>
<dbReference type="NCBIfam" id="TIGR00479">
    <property type="entry name" value="rumA"/>
    <property type="match status" value="1"/>
</dbReference>
<dbReference type="Proteomes" id="UP000284676">
    <property type="component" value="Unassembled WGS sequence"/>
</dbReference>
<keyword evidence="1 4" id="KW-0489">Methyltransferase</keyword>
<dbReference type="GO" id="GO:0070041">
    <property type="term" value="F:rRNA (uridine-C5-)-methyltransferase activity"/>
    <property type="evidence" value="ECO:0007669"/>
    <property type="project" value="TreeGrafter"/>
</dbReference>
<dbReference type="RefSeq" id="WP_118233861.1">
    <property type="nucleotide sequence ID" value="NZ_QRHL01000001.1"/>
</dbReference>
<dbReference type="InterPro" id="IPR030390">
    <property type="entry name" value="MeTrfase_TrmA_AS"/>
</dbReference>
<evidence type="ECO:0000313" key="7">
    <source>
        <dbReference type="EMBL" id="RHF74918.1"/>
    </source>
</evidence>
<proteinExistence type="inferred from homology"/>
<gene>
    <name evidence="7" type="ORF">DW663_00575</name>
</gene>
<evidence type="ECO:0000256" key="5">
    <source>
        <dbReference type="PROSITE-ProRule" id="PRU10015"/>
    </source>
</evidence>
<dbReference type="InterPro" id="IPR012340">
    <property type="entry name" value="NA-bd_OB-fold"/>
</dbReference>
<dbReference type="Gene3D" id="2.40.50.1070">
    <property type="match status" value="1"/>
</dbReference>
<dbReference type="InterPro" id="IPR029063">
    <property type="entry name" value="SAM-dependent_MTases_sf"/>
</dbReference>
<evidence type="ECO:0000256" key="3">
    <source>
        <dbReference type="ARBA" id="ARBA00022691"/>
    </source>
</evidence>
<comment type="caution">
    <text evidence="7">The sequence shown here is derived from an EMBL/GenBank/DDBJ whole genome shotgun (WGS) entry which is preliminary data.</text>
</comment>
<dbReference type="Pfam" id="PF01938">
    <property type="entry name" value="TRAM"/>
    <property type="match status" value="1"/>
</dbReference>
<dbReference type="Pfam" id="PF05958">
    <property type="entry name" value="tRNA_U5-meth_tr"/>
    <property type="match status" value="1"/>
</dbReference>
<dbReference type="AlphaFoldDB" id="A0A414Q296"/>
<keyword evidence="3 4" id="KW-0949">S-adenosyl-L-methionine</keyword>
<evidence type="ECO:0000256" key="1">
    <source>
        <dbReference type="ARBA" id="ARBA00022603"/>
    </source>
</evidence>
<dbReference type="GO" id="GO:0070475">
    <property type="term" value="P:rRNA base methylation"/>
    <property type="evidence" value="ECO:0007669"/>
    <property type="project" value="TreeGrafter"/>
</dbReference>
<feature type="active site" evidence="5">
    <location>
        <position position="408"/>
    </location>
</feature>
<dbReference type="CDD" id="cd02440">
    <property type="entry name" value="AdoMet_MTases"/>
    <property type="match status" value="1"/>
</dbReference>
<dbReference type="SUPFAM" id="SSF50249">
    <property type="entry name" value="Nucleic acid-binding proteins"/>
    <property type="match status" value="1"/>
</dbReference>